<protein>
    <submittedName>
        <fullName evidence="2">DUF2500 domain-containing protein</fullName>
    </submittedName>
</protein>
<dbReference type="EMBL" id="QUBQ01000005">
    <property type="protein sequence ID" value="REK71394.1"/>
    <property type="molecule type" value="Genomic_DNA"/>
</dbReference>
<gene>
    <name evidence="2" type="ORF">DX130_20530</name>
</gene>
<evidence type="ECO:0000256" key="1">
    <source>
        <dbReference type="SAM" id="Phobius"/>
    </source>
</evidence>
<proteinExistence type="predicted"/>
<dbReference type="Gene3D" id="2.40.50.660">
    <property type="match status" value="1"/>
</dbReference>
<comment type="caution">
    <text evidence="2">The sequence shown here is derived from an EMBL/GenBank/DDBJ whole genome shotgun (WGS) entry which is preliminary data.</text>
</comment>
<keyword evidence="1" id="KW-0472">Membrane</keyword>
<accession>A0A371P616</accession>
<dbReference type="Pfam" id="PF10694">
    <property type="entry name" value="DUF2500"/>
    <property type="match status" value="1"/>
</dbReference>
<evidence type="ECO:0000313" key="2">
    <source>
        <dbReference type="EMBL" id="REK71394.1"/>
    </source>
</evidence>
<keyword evidence="3" id="KW-1185">Reference proteome</keyword>
<evidence type="ECO:0000313" key="3">
    <source>
        <dbReference type="Proteomes" id="UP000261905"/>
    </source>
</evidence>
<dbReference type="OrthoDB" id="282886at2"/>
<feature type="transmembrane region" description="Helical" evidence="1">
    <location>
        <begin position="20"/>
        <end position="44"/>
    </location>
</feature>
<sequence length="140" mass="15635">MFDFGPGPSMPGRGGGFDFMFTAVPIIIIIGFIIVFGAILYSAVNHFRNARAPQENTYARVVTKRMEVKSHNTHQHHHENQIGHTTSSSRTYYYITLEFDNGTRKEYLDVKGLYGLVVEGDAGYAAIKGDWIVAFERSAG</sequence>
<keyword evidence="1" id="KW-0812">Transmembrane</keyword>
<dbReference type="RefSeq" id="WP_116048585.1">
    <property type="nucleotide sequence ID" value="NZ_QUBQ01000005.1"/>
</dbReference>
<dbReference type="InterPro" id="IPR019635">
    <property type="entry name" value="DUF2500"/>
</dbReference>
<organism evidence="2 3">
    <name type="scientific">Paenibacillus paeoniae</name>
    <dbReference type="NCBI Taxonomy" id="2292705"/>
    <lineage>
        <taxon>Bacteria</taxon>
        <taxon>Bacillati</taxon>
        <taxon>Bacillota</taxon>
        <taxon>Bacilli</taxon>
        <taxon>Bacillales</taxon>
        <taxon>Paenibacillaceae</taxon>
        <taxon>Paenibacillus</taxon>
    </lineage>
</organism>
<dbReference type="AlphaFoldDB" id="A0A371P616"/>
<dbReference type="Proteomes" id="UP000261905">
    <property type="component" value="Unassembled WGS sequence"/>
</dbReference>
<name>A0A371P616_9BACL</name>
<reference evidence="2 3" key="1">
    <citation type="submission" date="2018-08" db="EMBL/GenBank/DDBJ databases">
        <title>Paenibacillus sp. M4BSY-1, whole genome shotgun sequence.</title>
        <authorList>
            <person name="Tuo L."/>
        </authorList>
    </citation>
    <scope>NUCLEOTIDE SEQUENCE [LARGE SCALE GENOMIC DNA]</scope>
    <source>
        <strain evidence="2 3">M4BSY-1</strain>
    </source>
</reference>
<keyword evidence="1" id="KW-1133">Transmembrane helix</keyword>